<keyword evidence="2" id="KW-1185">Reference proteome</keyword>
<evidence type="ECO:0000313" key="1">
    <source>
        <dbReference type="EMBL" id="MBP1936283.1"/>
    </source>
</evidence>
<reference evidence="1 2" key="1">
    <citation type="submission" date="2021-03" db="EMBL/GenBank/DDBJ databases">
        <title>Genomic Encyclopedia of Type Strains, Phase IV (KMG-IV): sequencing the most valuable type-strain genomes for metagenomic binning, comparative biology and taxonomic classification.</title>
        <authorList>
            <person name="Goeker M."/>
        </authorList>
    </citation>
    <scope>NUCLEOTIDE SEQUENCE [LARGE SCALE GENOMIC DNA]</scope>
    <source>
        <strain evidence="1 2">DSM 23491</strain>
    </source>
</reference>
<accession>A0ABS4H182</accession>
<evidence type="ECO:0000313" key="2">
    <source>
        <dbReference type="Proteomes" id="UP001519273"/>
    </source>
</evidence>
<organism evidence="1 2">
    <name type="scientific">Paenibacillus sediminis</name>
    <dbReference type="NCBI Taxonomy" id="664909"/>
    <lineage>
        <taxon>Bacteria</taxon>
        <taxon>Bacillati</taxon>
        <taxon>Bacillota</taxon>
        <taxon>Bacilli</taxon>
        <taxon>Bacillales</taxon>
        <taxon>Paenibacillaceae</taxon>
        <taxon>Paenibacillus</taxon>
    </lineage>
</organism>
<dbReference type="SUPFAM" id="SSF50475">
    <property type="entry name" value="FMN-binding split barrel"/>
    <property type="match status" value="1"/>
</dbReference>
<dbReference type="RefSeq" id="WP_342454264.1">
    <property type="nucleotide sequence ID" value="NZ_CBCRVE010000002.1"/>
</dbReference>
<evidence type="ECO:0008006" key="3">
    <source>
        <dbReference type="Google" id="ProtNLM"/>
    </source>
</evidence>
<dbReference type="InterPro" id="IPR012349">
    <property type="entry name" value="Split_barrel_FMN-bd"/>
</dbReference>
<dbReference type="Gene3D" id="2.30.110.10">
    <property type="entry name" value="Electron Transport, Fmn-binding Protein, Chain A"/>
    <property type="match status" value="1"/>
</dbReference>
<dbReference type="Proteomes" id="UP001519273">
    <property type="component" value="Unassembled WGS sequence"/>
</dbReference>
<comment type="caution">
    <text evidence="1">The sequence shown here is derived from an EMBL/GenBank/DDBJ whole genome shotgun (WGS) entry which is preliminary data.</text>
</comment>
<protein>
    <recommendedName>
        <fullName evidence="3">Pyridoxamine 5'-phosphate oxidase family protein</fullName>
    </recommendedName>
</protein>
<name>A0ABS4H182_9BACL</name>
<proteinExistence type="predicted"/>
<sequence length="154" mass="17650">MTTNRHLNSKLEWLFDGKNLSEKQHFAMMLTTVSEDGWPHSAMISVGEVVCTSQTELRLAMWPKTTTTNNMMRTGKATLIFVYEGVAYYIKLQLTPLPVIPNAQHERQRFTAKIISCREDTAKYATLTSGIEFELDEPSEVVNRWAETIKELHL</sequence>
<dbReference type="EMBL" id="JAGGKP010000001">
    <property type="protein sequence ID" value="MBP1936283.1"/>
    <property type="molecule type" value="Genomic_DNA"/>
</dbReference>
<gene>
    <name evidence="1" type="ORF">J2Z20_001144</name>
</gene>